<dbReference type="EMBL" id="JAWDGP010004208">
    <property type="protein sequence ID" value="KAK3766696.1"/>
    <property type="molecule type" value="Genomic_DNA"/>
</dbReference>
<accession>A0AAE1DDN2</accession>
<comment type="caution">
    <text evidence="1">The sequence shown here is derived from an EMBL/GenBank/DDBJ whole genome shotgun (WGS) entry which is preliminary data.</text>
</comment>
<organism evidence="1 2">
    <name type="scientific">Elysia crispata</name>
    <name type="common">lettuce slug</name>
    <dbReference type="NCBI Taxonomy" id="231223"/>
    <lineage>
        <taxon>Eukaryota</taxon>
        <taxon>Metazoa</taxon>
        <taxon>Spiralia</taxon>
        <taxon>Lophotrochozoa</taxon>
        <taxon>Mollusca</taxon>
        <taxon>Gastropoda</taxon>
        <taxon>Heterobranchia</taxon>
        <taxon>Euthyneura</taxon>
        <taxon>Panpulmonata</taxon>
        <taxon>Sacoglossa</taxon>
        <taxon>Placobranchoidea</taxon>
        <taxon>Plakobranchidae</taxon>
        <taxon>Elysia</taxon>
    </lineage>
</organism>
<gene>
    <name evidence="1" type="ORF">RRG08_042474</name>
</gene>
<evidence type="ECO:0000313" key="1">
    <source>
        <dbReference type="EMBL" id="KAK3766696.1"/>
    </source>
</evidence>
<keyword evidence="2" id="KW-1185">Reference proteome</keyword>
<dbReference type="Proteomes" id="UP001283361">
    <property type="component" value="Unassembled WGS sequence"/>
</dbReference>
<reference evidence="1" key="1">
    <citation type="journal article" date="2023" name="G3 (Bethesda)">
        <title>A reference genome for the long-term kleptoplast-retaining sea slug Elysia crispata morphotype clarki.</title>
        <authorList>
            <person name="Eastman K.E."/>
            <person name="Pendleton A.L."/>
            <person name="Shaikh M.A."/>
            <person name="Suttiyut T."/>
            <person name="Ogas R."/>
            <person name="Tomko P."/>
            <person name="Gavelis G."/>
            <person name="Widhalm J.R."/>
            <person name="Wisecaver J.H."/>
        </authorList>
    </citation>
    <scope>NUCLEOTIDE SEQUENCE</scope>
    <source>
        <strain evidence="1">ECLA1</strain>
    </source>
</reference>
<name>A0AAE1DDN2_9GAST</name>
<evidence type="ECO:0000313" key="2">
    <source>
        <dbReference type="Proteomes" id="UP001283361"/>
    </source>
</evidence>
<sequence>MSTGPALACLRKPAVPLLQCQEEDERRCLDRSFIYEMEHPPWFQCLPQCPVFLKPLVRRAEYDYELTYNFQKDYIPAAKEHLVEPIMAYWYYCDHVPDIPGRPRDHCPHKQAGPWPPIQQDVCPPPVECEPCGPGPWANPHTRKFFYMDWQGAQNALYSACDRHGNVADMQGMVRKMLYILPVTDMVMLLTCRAWCAKCFIFCL</sequence>
<protein>
    <submittedName>
        <fullName evidence="1">Uncharacterized protein</fullName>
    </submittedName>
</protein>
<dbReference type="AlphaFoldDB" id="A0AAE1DDN2"/>
<proteinExistence type="predicted"/>